<gene>
    <name evidence="1" type="ORF">FA15DRAFT_672769</name>
</gene>
<evidence type="ECO:0008006" key="3">
    <source>
        <dbReference type="Google" id="ProtNLM"/>
    </source>
</evidence>
<organism evidence="1 2">
    <name type="scientific">Coprinopsis marcescibilis</name>
    <name type="common">Agaric fungus</name>
    <name type="synonym">Psathyrella marcescibilis</name>
    <dbReference type="NCBI Taxonomy" id="230819"/>
    <lineage>
        <taxon>Eukaryota</taxon>
        <taxon>Fungi</taxon>
        <taxon>Dikarya</taxon>
        <taxon>Basidiomycota</taxon>
        <taxon>Agaricomycotina</taxon>
        <taxon>Agaricomycetes</taxon>
        <taxon>Agaricomycetidae</taxon>
        <taxon>Agaricales</taxon>
        <taxon>Agaricineae</taxon>
        <taxon>Psathyrellaceae</taxon>
        <taxon>Coprinopsis</taxon>
    </lineage>
</organism>
<dbReference type="InterPro" id="IPR036047">
    <property type="entry name" value="F-box-like_dom_sf"/>
</dbReference>
<protein>
    <recommendedName>
        <fullName evidence="3">F-box domain-containing protein</fullName>
    </recommendedName>
</protein>
<dbReference type="AlphaFoldDB" id="A0A5C3KMC1"/>
<evidence type="ECO:0000313" key="2">
    <source>
        <dbReference type="Proteomes" id="UP000307440"/>
    </source>
</evidence>
<accession>A0A5C3KMC1</accession>
<reference evidence="1 2" key="1">
    <citation type="journal article" date="2019" name="Nat. Ecol. Evol.">
        <title>Megaphylogeny resolves global patterns of mushroom evolution.</title>
        <authorList>
            <person name="Varga T."/>
            <person name="Krizsan K."/>
            <person name="Foldi C."/>
            <person name="Dima B."/>
            <person name="Sanchez-Garcia M."/>
            <person name="Sanchez-Ramirez S."/>
            <person name="Szollosi G.J."/>
            <person name="Szarkandi J.G."/>
            <person name="Papp V."/>
            <person name="Albert L."/>
            <person name="Andreopoulos W."/>
            <person name="Angelini C."/>
            <person name="Antonin V."/>
            <person name="Barry K.W."/>
            <person name="Bougher N.L."/>
            <person name="Buchanan P."/>
            <person name="Buyck B."/>
            <person name="Bense V."/>
            <person name="Catcheside P."/>
            <person name="Chovatia M."/>
            <person name="Cooper J."/>
            <person name="Damon W."/>
            <person name="Desjardin D."/>
            <person name="Finy P."/>
            <person name="Geml J."/>
            <person name="Haridas S."/>
            <person name="Hughes K."/>
            <person name="Justo A."/>
            <person name="Karasinski D."/>
            <person name="Kautmanova I."/>
            <person name="Kiss B."/>
            <person name="Kocsube S."/>
            <person name="Kotiranta H."/>
            <person name="LaButti K.M."/>
            <person name="Lechner B.E."/>
            <person name="Liimatainen K."/>
            <person name="Lipzen A."/>
            <person name="Lukacs Z."/>
            <person name="Mihaltcheva S."/>
            <person name="Morgado L.N."/>
            <person name="Niskanen T."/>
            <person name="Noordeloos M.E."/>
            <person name="Ohm R.A."/>
            <person name="Ortiz-Santana B."/>
            <person name="Ovrebo C."/>
            <person name="Racz N."/>
            <person name="Riley R."/>
            <person name="Savchenko A."/>
            <person name="Shiryaev A."/>
            <person name="Soop K."/>
            <person name="Spirin V."/>
            <person name="Szebenyi C."/>
            <person name="Tomsovsky M."/>
            <person name="Tulloss R.E."/>
            <person name="Uehling J."/>
            <person name="Grigoriev I.V."/>
            <person name="Vagvolgyi C."/>
            <person name="Papp T."/>
            <person name="Martin F.M."/>
            <person name="Miettinen O."/>
            <person name="Hibbett D.S."/>
            <person name="Nagy L.G."/>
        </authorList>
    </citation>
    <scope>NUCLEOTIDE SEQUENCE [LARGE SCALE GENOMIC DNA]</scope>
    <source>
        <strain evidence="1 2">CBS 121175</strain>
    </source>
</reference>
<name>A0A5C3KMC1_COPMA</name>
<dbReference type="SUPFAM" id="SSF81383">
    <property type="entry name" value="F-box domain"/>
    <property type="match status" value="1"/>
</dbReference>
<keyword evidence="2" id="KW-1185">Reference proteome</keyword>
<proteinExistence type="predicted"/>
<dbReference type="EMBL" id="ML210275">
    <property type="protein sequence ID" value="TFK21207.1"/>
    <property type="molecule type" value="Genomic_DNA"/>
</dbReference>
<sequence>MPTTRDLDGVKSGLEVLGHDLVLTVFEHAELEDVITLRQCSRMLQSASKSRSVWLAIFQRYLGTVIPLPFFLSNPLAYCSSRDIELAIKGWTASSRQLFARPFALKRQPSAKFESGVIGSLPGGRFFISSGSDGSIWYHDSRYGTEPPKMVLPAVFPLPTVTPILCLNQFEVDVSLLSEAKDAIAQEFNILVGRNTMAEDHIIFRVCRLTPQIRESGELGGYTIKTLMSFNDNTYIVGSPSIHGKFIAYSVFSPPRTVIVDWTTTMTDGISHRRAYIAGLPPTFHVLLPHDRILIMGADFLSIYRIQDCPVSLNPHLETTTSTPVWHSRIQSNPIQTRHSLYFKNGSVRVVIPTCSVVLGIIIPNSWDDNMDSSSPNAHPPQVVDLLQHELKNQTNFSDGFSHSYGYHKAVLFAEESKDLLQYSWPDDPPSFREQDGCFPTPLVNYDILGYPFFNESTNQIVAYDHQAHEYLFIDL</sequence>
<dbReference type="Proteomes" id="UP000307440">
    <property type="component" value="Unassembled WGS sequence"/>
</dbReference>
<evidence type="ECO:0000313" key="1">
    <source>
        <dbReference type="EMBL" id="TFK21207.1"/>
    </source>
</evidence>
<dbReference type="OrthoDB" id="3145038at2759"/>